<evidence type="ECO:0000256" key="2">
    <source>
        <dbReference type="ARBA" id="ARBA00004138"/>
    </source>
</evidence>
<evidence type="ECO:0000313" key="11">
    <source>
        <dbReference type="RefSeq" id="XP_030627921.1"/>
    </source>
</evidence>
<dbReference type="GO" id="GO:0060271">
    <property type="term" value="P:cilium assembly"/>
    <property type="evidence" value="ECO:0007669"/>
    <property type="project" value="TreeGrafter"/>
</dbReference>
<feature type="domain" description="Centriolar and ciliogenesis-associated protein HYLS1 C-terminal" evidence="9">
    <location>
        <begin position="269"/>
        <end position="357"/>
    </location>
</feature>
<evidence type="ECO:0000256" key="4">
    <source>
        <dbReference type="ARBA" id="ARBA00022490"/>
    </source>
</evidence>
<feature type="compositionally biased region" description="Low complexity" evidence="8">
    <location>
        <begin position="192"/>
        <end position="203"/>
    </location>
</feature>
<evidence type="ECO:0000256" key="7">
    <source>
        <dbReference type="ARBA" id="ARBA00023273"/>
    </source>
</evidence>
<name>A0A6J2V9Q6_CHACN</name>
<keyword evidence="5" id="KW-0970">Cilium biogenesis/degradation</keyword>
<sequence length="368" mass="42073">MDNLDFSEDEIEQQLSALGYTDIPKQRLHQFKQDLDQLIRHERSKSHTSSNWTSPKSQSSTSPPAFTKEKVKLSDTGPSCSYIFCQNGSTGQQRQVLTSTFTEENHDPALHRLHCDSYTRHSIAPKCIRPSTAPNRLEVEESSSDIYQSLLNASQMSNPDRDTRANGKPFIKRKVLRKYKGQSHVCDESTHSEASSGSASGLEEQLDRLGVSTLNARGDIEPESEETGSLSDRHSSGADDLPSAFHTYIRGMARSRSESDIRPRPKSFIRPLMDHPHTRNLKKTDPVARYFQYKQDWDTFKAPGEKDRRELHWAIREQLMYQPPPQKPQRIFVPNTYVVPTDKKRSALRWEIRYDLANGIIPTKITYP</sequence>
<dbReference type="AlphaFoldDB" id="A0A6J2V9Q6"/>
<keyword evidence="7" id="KW-0966">Cell projection</keyword>
<accession>A0A6J2V9Q6</accession>
<keyword evidence="10" id="KW-1185">Reference proteome</keyword>
<dbReference type="PANTHER" id="PTHR34174">
    <property type="entry name" value="HYDROLETHALUS SYNDROME PROTEIN 1"/>
    <property type="match status" value="1"/>
</dbReference>
<dbReference type="GO" id="GO:0097730">
    <property type="term" value="C:non-motile cilium"/>
    <property type="evidence" value="ECO:0007669"/>
    <property type="project" value="TreeGrafter"/>
</dbReference>
<dbReference type="Pfam" id="PF15311">
    <property type="entry name" value="HYLS1_C"/>
    <property type="match status" value="1"/>
</dbReference>
<evidence type="ECO:0000259" key="9">
    <source>
        <dbReference type="Pfam" id="PF15311"/>
    </source>
</evidence>
<dbReference type="RefSeq" id="XP_030627921.1">
    <property type="nucleotide sequence ID" value="XM_030772061.1"/>
</dbReference>
<comment type="similarity">
    <text evidence="3">Belongs to the HYLS1 family.</text>
</comment>
<dbReference type="PANTHER" id="PTHR34174:SF1">
    <property type="entry name" value="CENTRIOLAR AND CILIOGENESIS-ASSOCIATED PROTEIN HYLS1"/>
    <property type="match status" value="1"/>
</dbReference>
<dbReference type="CTD" id="219844"/>
<dbReference type="GO" id="GO:0005814">
    <property type="term" value="C:centriole"/>
    <property type="evidence" value="ECO:0007669"/>
    <property type="project" value="UniProtKB-SubCell"/>
</dbReference>
<feature type="region of interest" description="Disordered" evidence="8">
    <location>
        <begin position="254"/>
        <end position="280"/>
    </location>
</feature>
<reference evidence="11" key="1">
    <citation type="submission" date="2025-08" db="UniProtKB">
        <authorList>
            <consortium name="RefSeq"/>
        </authorList>
    </citation>
    <scope>IDENTIFICATION</scope>
</reference>
<feature type="region of interest" description="Disordered" evidence="8">
    <location>
        <begin position="215"/>
        <end position="242"/>
    </location>
</feature>
<evidence type="ECO:0000313" key="10">
    <source>
        <dbReference type="Proteomes" id="UP000504632"/>
    </source>
</evidence>
<feature type="region of interest" description="Disordered" evidence="8">
    <location>
        <begin position="181"/>
        <end position="203"/>
    </location>
</feature>
<gene>
    <name evidence="11" type="primary">hyls1</name>
</gene>
<evidence type="ECO:0000256" key="3">
    <source>
        <dbReference type="ARBA" id="ARBA00010091"/>
    </source>
</evidence>
<evidence type="ECO:0000256" key="1">
    <source>
        <dbReference type="ARBA" id="ARBA00004114"/>
    </source>
</evidence>
<dbReference type="InterPro" id="IPR027918">
    <property type="entry name" value="HYLS1_C_dom"/>
</dbReference>
<protein>
    <submittedName>
        <fullName evidence="11">Hydrolethalus syndrome protein 1 homolog</fullName>
    </submittedName>
</protein>
<evidence type="ECO:0000256" key="6">
    <source>
        <dbReference type="ARBA" id="ARBA00023212"/>
    </source>
</evidence>
<comment type="subcellular location">
    <subcellularLocation>
        <location evidence="2">Cell projection</location>
        <location evidence="2">Cilium</location>
    </subcellularLocation>
    <subcellularLocation>
        <location evidence="1">Cytoplasm</location>
        <location evidence="1">Cytoskeleton</location>
        <location evidence="1">Microtubule organizing center</location>
        <location evidence="1">Centrosome</location>
        <location evidence="1">Centriole</location>
    </subcellularLocation>
</comment>
<keyword evidence="4" id="KW-0963">Cytoplasm</keyword>
<feature type="region of interest" description="Disordered" evidence="8">
    <location>
        <begin position="34"/>
        <end position="72"/>
    </location>
</feature>
<evidence type="ECO:0000256" key="5">
    <source>
        <dbReference type="ARBA" id="ARBA00022794"/>
    </source>
</evidence>
<feature type="compositionally biased region" description="Low complexity" evidence="8">
    <location>
        <begin position="48"/>
        <end position="64"/>
    </location>
</feature>
<evidence type="ECO:0000256" key="8">
    <source>
        <dbReference type="SAM" id="MobiDB-lite"/>
    </source>
</evidence>
<proteinExistence type="inferred from homology"/>
<organism evidence="10 11">
    <name type="scientific">Chanos chanos</name>
    <name type="common">Milkfish</name>
    <name type="synonym">Mugil chanos</name>
    <dbReference type="NCBI Taxonomy" id="29144"/>
    <lineage>
        <taxon>Eukaryota</taxon>
        <taxon>Metazoa</taxon>
        <taxon>Chordata</taxon>
        <taxon>Craniata</taxon>
        <taxon>Vertebrata</taxon>
        <taxon>Euteleostomi</taxon>
        <taxon>Actinopterygii</taxon>
        <taxon>Neopterygii</taxon>
        <taxon>Teleostei</taxon>
        <taxon>Ostariophysi</taxon>
        <taxon>Gonorynchiformes</taxon>
        <taxon>Chanidae</taxon>
        <taxon>Chanos</taxon>
    </lineage>
</organism>
<keyword evidence="6" id="KW-0206">Cytoskeleton</keyword>
<dbReference type="InterPro" id="IPR052319">
    <property type="entry name" value="Centriolar_ciliogenesis_assoc"/>
</dbReference>
<dbReference type="OrthoDB" id="6343432at2759"/>
<dbReference type="GeneID" id="115810135"/>
<dbReference type="InParanoid" id="A0A6J2V9Q6"/>
<dbReference type="Proteomes" id="UP000504632">
    <property type="component" value="Chromosome 4"/>
</dbReference>